<name>A0A8G0LHZ2_9HYPO</name>
<protein>
    <submittedName>
        <fullName evidence="2">Uncharacterized protein</fullName>
    </submittedName>
</protein>
<keyword evidence="3" id="KW-1185">Reference proteome</keyword>
<evidence type="ECO:0000256" key="1">
    <source>
        <dbReference type="SAM" id="MobiDB-lite"/>
    </source>
</evidence>
<evidence type="ECO:0000313" key="2">
    <source>
        <dbReference type="EMBL" id="QYT00056.1"/>
    </source>
</evidence>
<reference evidence="2 3" key="1">
    <citation type="journal article" date="2021" name="BMC Genomics">
        <title>Telomere-to-telomere genome assembly of asparaginase-producing Trichoderma simmonsii.</title>
        <authorList>
            <person name="Chung D."/>
            <person name="Kwon Y.M."/>
            <person name="Yang Y."/>
        </authorList>
    </citation>
    <scope>NUCLEOTIDE SEQUENCE [LARGE SCALE GENOMIC DNA]</scope>
    <source>
        <strain evidence="2 3">GH-Sj1</strain>
    </source>
</reference>
<feature type="region of interest" description="Disordered" evidence="1">
    <location>
        <begin position="1"/>
        <end position="21"/>
    </location>
</feature>
<dbReference type="EMBL" id="CP075866">
    <property type="protein sequence ID" value="QYT00056.1"/>
    <property type="molecule type" value="Genomic_DNA"/>
</dbReference>
<evidence type="ECO:0000313" key="3">
    <source>
        <dbReference type="Proteomes" id="UP000826661"/>
    </source>
</evidence>
<accession>A0A8G0LHZ2</accession>
<organism evidence="2 3">
    <name type="scientific">Trichoderma simmonsii</name>
    <dbReference type="NCBI Taxonomy" id="1491479"/>
    <lineage>
        <taxon>Eukaryota</taxon>
        <taxon>Fungi</taxon>
        <taxon>Dikarya</taxon>
        <taxon>Ascomycota</taxon>
        <taxon>Pezizomycotina</taxon>
        <taxon>Sordariomycetes</taxon>
        <taxon>Hypocreomycetidae</taxon>
        <taxon>Hypocreales</taxon>
        <taxon>Hypocreaceae</taxon>
        <taxon>Trichoderma</taxon>
    </lineage>
</organism>
<feature type="compositionally biased region" description="Basic residues" evidence="1">
    <location>
        <begin position="1"/>
        <end position="11"/>
    </location>
</feature>
<sequence length="160" mass="17289">MPKGVVGKKVHEKMQGTAGSHVKGGSYVRYRQSKANDISTENLTNLKSNMLNKGRSRLGLSNSGIASASPHVPCLAAQSNFSAQESQIWADIIIHGRANSVVASGLKFLGAFAIGSRAEICWNQEMKTSANYFSRLACCFVISEDRMKKAEELGLIIIAQ</sequence>
<dbReference type="Proteomes" id="UP000826661">
    <property type="component" value="Chromosome III"/>
</dbReference>
<gene>
    <name evidence="2" type="ORF">H0G86_007162</name>
</gene>
<dbReference type="AlphaFoldDB" id="A0A8G0LHZ2"/>
<proteinExistence type="predicted"/>